<dbReference type="SMART" id="SM00744">
    <property type="entry name" value="RINGv"/>
    <property type="match status" value="1"/>
</dbReference>
<evidence type="ECO:0000256" key="3">
    <source>
        <dbReference type="ARBA" id="ARBA00022833"/>
    </source>
</evidence>
<dbReference type="AlphaFoldDB" id="A0A8S1KW83"/>
<dbReference type="GO" id="GO:0008270">
    <property type="term" value="F:zinc ion binding"/>
    <property type="evidence" value="ECO:0007669"/>
    <property type="project" value="UniProtKB-KW"/>
</dbReference>
<organism evidence="6 7">
    <name type="scientific">Paramecium sonneborni</name>
    <dbReference type="NCBI Taxonomy" id="65129"/>
    <lineage>
        <taxon>Eukaryota</taxon>
        <taxon>Sar</taxon>
        <taxon>Alveolata</taxon>
        <taxon>Ciliophora</taxon>
        <taxon>Intramacronucleata</taxon>
        <taxon>Oligohymenophorea</taxon>
        <taxon>Peniculida</taxon>
        <taxon>Parameciidae</taxon>
        <taxon>Paramecium</taxon>
    </lineage>
</organism>
<sequence>MGNCQCRKYFDSDQSNNNNIQEIIINEEQNGNMKEDSEKELFIKIKTWAQESFSLFDFENQSHLKEQIIEIRQGGYLIKNNNELQWIDDDVDWNKCVIKQHQILFRIEKINGVFTIINKKGECKQNQQNWKQDQMGVGNRDYQQSEDLDQFEGEEFEQSQELIKRIGQNNQGLSQSQRTNTKLLDKGSRIWLVVRSIQQMFSIEGIKLKQGDVIKFGRVKFKIREIQLNKKKQLCDLESARSSQSDGISCRICCSGQDNESNPLINPCKCTGSIKYIHLNCLKKWLKLKFQTKHSNHCMIYMWKNLECEICKFNYPPIFKSDDHVFDLIDLSKPVDQPYILMEMIQKHQDSKVHKNNQDSSWAQCNGVYIVTFNNNSDDKVVKANELQIGRAYDTEIRINDISVSRNHGTLKLNDGNVYLTDNSSKFGSLILMQQKVIPLNNHLNGIEIQVGRSILQFNLGKCSSHYAQPNKQQFLDSDIFEKIVGQDLQDEDLLYL</sequence>
<protein>
    <submittedName>
        <fullName evidence="6">Uncharacterized protein</fullName>
    </submittedName>
</protein>
<feature type="domain" description="RING-CH-type" evidence="5">
    <location>
        <begin position="242"/>
        <end position="318"/>
    </location>
</feature>
<dbReference type="PANTHER" id="PTHR46210">
    <property type="entry name" value="FHA DOMAIN-CONTAINING PROTEIN"/>
    <property type="match status" value="1"/>
</dbReference>
<dbReference type="EMBL" id="CAJJDN010000013">
    <property type="protein sequence ID" value="CAD8059679.1"/>
    <property type="molecule type" value="Genomic_DNA"/>
</dbReference>
<keyword evidence="7" id="KW-1185">Reference proteome</keyword>
<dbReference type="PROSITE" id="PS51292">
    <property type="entry name" value="ZF_RING_CH"/>
    <property type="match status" value="1"/>
</dbReference>
<dbReference type="OrthoDB" id="264354at2759"/>
<keyword evidence="1" id="KW-0479">Metal-binding</keyword>
<name>A0A8S1KW83_9CILI</name>
<keyword evidence="2" id="KW-0863">Zinc-finger</keyword>
<evidence type="ECO:0000256" key="1">
    <source>
        <dbReference type="ARBA" id="ARBA00022723"/>
    </source>
</evidence>
<dbReference type="PANTHER" id="PTHR46210:SF1">
    <property type="entry name" value="FHA DOMAIN-CONTAINING PROTEIN"/>
    <property type="match status" value="1"/>
</dbReference>
<dbReference type="CDD" id="cd00060">
    <property type="entry name" value="FHA"/>
    <property type="match status" value="1"/>
</dbReference>
<dbReference type="InterPro" id="IPR011016">
    <property type="entry name" value="Znf_RING-CH"/>
</dbReference>
<dbReference type="Pfam" id="PF12906">
    <property type="entry name" value="RINGv"/>
    <property type="match status" value="1"/>
</dbReference>
<feature type="domain" description="FHA" evidence="4">
    <location>
        <begin position="387"/>
        <end position="431"/>
    </location>
</feature>
<accession>A0A8S1KW83</accession>
<reference evidence="6" key="1">
    <citation type="submission" date="2021-01" db="EMBL/GenBank/DDBJ databases">
        <authorList>
            <consortium name="Genoscope - CEA"/>
            <person name="William W."/>
        </authorList>
    </citation>
    <scope>NUCLEOTIDE SEQUENCE</scope>
</reference>
<evidence type="ECO:0000259" key="5">
    <source>
        <dbReference type="PROSITE" id="PS51292"/>
    </source>
</evidence>
<dbReference type="Proteomes" id="UP000692954">
    <property type="component" value="Unassembled WGS sequence"/>
</dbReference>
<evidence type="ECO:0000313" key="6">
    <source>
        <dbReference type="EMBL" id="CAD8059679.1"/>
    </source>
</evidence>
<gene>
    <name evidence="6" type="ORF">PSON_ATCC_30995.1.T0130397</name>
</gene>
<proteinExistence type="predicted"/>
<dbReference type="PROSITE" id="PS50006">
    <property type="entry name" value="FHA_DOMAIN"/>
    <property type="match status" value="1"/>
</dbReference>
<evidence type="ECO:0000259" key="4">
    <source>
        <dbReference type="PROSITE" id="PS50006"/>
    </source>
</evidence>
<keyword evidence="3" id="KW-0862">Zinc</keyword>
<evidence type="ECO:0000313" key="7">
    <source>
        <dbReference type="Proteomes" id="UP000692954"/>
    </source>
</evidence>
<dbReference type="InterPro" id="IPR000253">
    <property type="entry name" value="FHA_dom"/>
</dbReference>
<comment type="caution">
    <text evidence="6">The sequence shown here is derived from an EMBL/GenBank/DDBJ whole genome shotgun (WGS) entry which is preliminary data.</text>
</comment>
<evidence type="ECO:0000256" key="2">
    <source>
        <dbReference type="ARBA" id="ARBA00022771"/>
    </source>
</evidence>
<dbReference type="Pfam" id="PF00498">
    <property type="entry name" value="FHA"/>
    <property type="match status" value="1"/>
</dbReference>